<comment type="function">
    <text evidence="6">Bidirectionally degrades single-stranded DNA into large acid-insoluble oligonucleotides, which are then degraded further into small acid-soluble oligonucleotides.</text>
</comment>
<dbReference type="Proteomes" id="UP000243065">
    <property type="component" value="Unassembled WGS sequence"/>
</dbReference>
<evidence type="ECO:0000256" key="1">
    <source>
        <dbReference type="ARBA" id="ARBA00009998"/>
    </source>
</evidence>
<keyword evidence="4 6" id="KW-0378">Hydrolase</keyword>
<dbReference type="RefSeq" id="WP_072150339.1">
    <property type="nucleotide sequence ID" value="NZ_CZVH01000044.1"/>
</dbReference>
<dbReference type="NCBIfam" id="NF002139">
    <property type="entry name" value="PRK00977.1-3"/>
    <property type="match status" value="1"/>
</dbReference>
<dbReference type="GO" id="GO:0005829">
    <property type="term" value="C:cytosol"/>
    <property type="evidence" value="ECO:0007669"/>
    <property type="project" value="TreeGrafter"/>
</dbReference>
<dbReference type="NCBIfam" id="NF002140">
    <property type="entry name" value="PRK00977.1-4"/>
    <property type="match status" value="1"/>
</dbReference>
<comment type="subcellular location">
    <subcellularLocation>
        <location evidence="6">Cytoplasm</location>
    </subcellularLocation>
</comment>
<evidence type="ECO:0000313" key="8">
    <source>
        <dbReference type="Proteomes" id="UP000243065"/>
    </source>
</evidence>
<evidence type="ECO:0000256" key="3">
    <source>
        <dbReference type="ARBA" id="ARBA00022722"/>
    </source>
</evidence>
<dbReference type="Pfam" id="PF02609">
    <property type="entry name" value="Exonuc_VII_S"/>
    <property type="match status" value="1"/>
</dbReference>
<dbReference type="HAMAP" id="MF_00337">
    <property type="entry name" value="Exonuc_7_S"/>
    <property type="match status" value="1"/>
</dbReference>
<dbReference type="PANTHER" id="PTHR34137">
    <property type="entry name" value="EXODEOXYRIBONUCLEASE 7 SMALL SUBUNIT"/>
    <property type="match status" value="1"/>
</dbReference>
<keyword evidence="8" id="KW-1185">Reference proteome</keyword>
<dbReference type="GO" id="GO:0009318">
    <property type="term" value="C:exodeoxyribonuclease VII complex"/>
    <property type="evidence" value="ECO:0007669"/>
    <property type="project" value="UniProtKB-UniRule"/>
</dbReference>
<dbReference type="OrthoDB" id="9798666at2"/>
<dbReference type="GO" id="GO:0006308">
    <property type="term" value="P:DNA catabolic process"/>
    <property type="evidence" value="ECO:0007669"/>
    <property type="project" value="UniProtKB-UniRule"/>
</dbReference>
<dbReference type="NCBIfam" id="TIGR01280">
    <property type="entry name" value="xseB"/>
    <property type="match status" value="1"/>
</dbReference>
<dbReference type="Gene3D" id="1.10.287.1040">
    <property type="entry name" value="Exonuclease VII, small subunit"/>
    <property type="match status" value="1"/>
</dbReference>
<dbReference type="EC" id="3.1.11.6" evidence="6"/>
<evidence type="ECO:0000313" key="7">
    <source>
        <dbReference type="EMBL" id="CUT01324.1"/>
    </source>
</evidence>
<evidence type="ECO:0000256" key="5">
    <source>
        <dbReference type="ARBA" id="ARBA00022839"/>
    </source>
</evidence>
<keyword evidence="5 6" id="KW-0269">Exonuclease</keyword>
<comment type="catalytic activity">
    <reaction evidence="6">
        <text>Exonucleolytic cleavage in either 5'- to 3'- or 3'- to 5'-direction to yield nucleoside 5'-phosphates.</text>
        <dbReference type="EC" id="3.1.11.6"/>
    </reaction>
</comment>
<comment type="similarity">
    <text evidence="1 6">Belongs to the XseB family.</text>
</comment>
<evidence type="ECO:0000256" key="4">
    <source>
        <dbReference type="ARBA" id="ARBA00022801"/>
    </source>
</evidence>
<dbReference type="GO" id="GO:0008855">
    <property type="term" value="F:exodeoxyribonuclease VII activity"/>
    <property type="evidence" value="ECO:0007669"/>
    <property type="project" value="UniProtKB-UniRule"/>
</dbReference>
<organism evidence="7 8">
    <name type="scientific">Kryptobacter tengchongensis</name>
    <dbReference type="NCBI Taxonomy" id="1643429"/>
    <lineage>
        <taxon>Bacteria</taxon>
        <taxon>Pseudomonadati</taxon>
        <taxon>Candidatus Kryptoniota</taxon>
        <taxon>Candidatus Kryptobacter</taxon>
    </lineage>
</organism>
<name>A0A656CY73_KRYT1</name>
<evidence type="ECO:0000256" key="2">
    <source>
        <dbReference type="ARBA" id="ARBA00022490"/>
    </source>
</evidence>
<keyword evidence="3 6" id="KW-0540">Nuclease</keyword>
<dbReference type="EMBL" id="CZVU01000035">
    <property type="protein sequence ID" value="CUT01324.1"/>
    <property type="molecule type" value="Genomic_DNA"/>
</dbReference>
<protein>
    <recommendedName>
        <fullName evidence="6">Exodeoxyribonuclease 7 small subunit</fullName>
        <ecNumber evidence="6">3.1.11.6</ecNumber>
    </recommendedName>
    <alternativeName>
        <fullName evidence="6">Exodeoxyribonuclease VII small subunit</fullName>
        <shortName evidence="6">Exonuclease VII small subunit</shortName>
    </alternativeName>
</protein>
<sequence length="89" mass="10474">MAKKNEITEISFENLTFEQALRELQNIVDKLETGQVTLEEAIEMYERGVKLSKYCIEKLTQAELRIRKIIKDESQGFTLIDFEDFNNKI</sequence>
<proteinExistence type="inferred from homology"/>
<keyword evidence="2 6" id="KW-0963">Cytoplasm</keyword>
<reference evidence="7 8" key="1">
    <citation type="submission" date="2015-11" db="EMBL/GenBank/DDBJ databases">
        <authorList>
            <person name="Varghese N."/>
        </authorList>
    </citation>
    <scope>NUCLEOTIDE SEQUENCE [LARGE SCALE GENOMIC DNA]</scope>
    <source>
        <strain evidence="7 8">JGI-24</strain>
    </source>
</reference>
<dbReference type="InterPro" id="IPR003761">
    <property type="entry name" value="Exonuc_VII_S"/>
</dbReference>
<dbReference type="InterPro" id="IPR037004">
    <property type="entry name" value="Exonuc_VII_ssu_sf"/>
</dbReference>
<evidence type="ECO:0000256" key="6">
    <source>
        <dbReference type="HAMAP-Rule" id="MF_00337"/>
    </source>
</evidence>
<gene>
    <name evidence="6" type="primary">xseB</name>
    <name evidence="7" type="ORF">JGI24_00922</name>
</gene>
<dbReference type="PANTHER" id="PTHR34137:SF1">
    <property type="entry name" value="EXODEOXYRIBONUCLEASE 7 SMALL SUBUNIT"/>
    <property type="match status" value="1"/>
</dbReference>
<comment type="subunit">
    <text evidence="6">Heterooligomer composed of large and small subunits.</text>
</comment>
<accession>A0A656CY73</accession>
<dbReference type="AlphaFoldDB" id="A0A656CY73"/>
<dbReference type="SUPFAM" id="SSF116842">
    <property type="entry name" value="XseB-like"/>
    <property type="match status" value="1"/>
</dbReference>